<dbReference type="SMART" id="SM00365">
    <property type="entry name" value="LRR_SD22"/>
    <property type="match status" value="8"/>
</dbReference>
<organism evidence="13 14">
    <name type="scientific">Rhynchophorus ferrugineus</name>
    <name type="common">Red palm weevil</name>
    <name type="synonym">Curculio ferrugineus</name>
    <dbReference type="NCBI Taxonomy" id="354439"/>
    <lineage>
        <taxon>Eukaryota</taxon>
        <taxon>Metazoa</taxon>
        <taxon>Ecdysozoa</taxon>
        <taxon>Arthropoda</taxon>
        <taxon>Hexapoda</taxon>
        <taxon>Insecta</taxon>
        <taxon>Pterygota</taxon>
        <taxon>Neoptera</taxon>
        <taxon>Endopterygota</taxon>
        <taxon>Coleoptera</taxon>
        <taxon>Polyphaga</taxon>
        <taxon>Cucujiformia</taxon>
        <taxon>Curculionidae</taxon>
        <taxon>Dryophthorinae</taxon>
        <taxon>Rhynchophorus</taxon>
    </lineage>
</organism>
<dbReference type="GO" id="GO:0038023">
    <property type="term" value="F:signaling receptor activity"/>
    <property type="evidence" value="ECO:0007669"/>
    <property type="project" value="TreeGrafter"/>
</dbReference>
<dbReference type="PROSITE" id="PS51450">
    <property type="entry name" value="LRR"/>
    <property type="match status" value="7"/>
</dbReference>
<evidence type="ECO:0000256" key="8">
    <source>
        <dbReference type="ARBA" id="ARBA00023136"/>
    </source>
</evidence>
<evidence type="ECO:0000256" key="2">
    <source>
        <dbReference type="ARBA" id="ARBA00009634"/>
    </source>
</evidence>
<evidence type="ECO:0000259" key="12">
    <source>
        <dbReference type="PROSITE" id="PS50104"/>
    </source>
</evidence>
<evidence type="ECO:0000313" key="14">
    <source>
        <dbReference type="Proteomes" id="UP000625711"/>
    </source>
</evidence>
<dbReference type="AlphaFoldDB" id="A0A834MKR0"/>
<reference evidence="13" key="1">
    <citation type="submission" date="2020-08" db="EMBL/GenBank/DDBJ databases">
        <title>Genome sequencing and assembly of the red palm weevil Rhynchophorus ferrugineus.</title>
        <authorList>
            <person name="Dias G.B."/>
            <person name="Bergman C.M."/>
            <person name="Manee M."/>
        </authorList>
    </citation>
    <scope>NUCLEOTIDE SEQUENCE</scope>
    <source>
        <strain evidence="13">AA-2017</strain>
        <tissue evidence="13">Whole larva</tissue>
    </source>
</reference>
<evidence type="ECO:0000256" key="10">
    <source>
        <dbReference type="ARBA" id="ARBA00023180"/>
    </source>
</evidence>
<dbReference type="SUPFAM" id="SSF52200">
    <property type="entry name" value="Toll/Interleukin receptor TIR domain"/>
    <property type="match status" value="1"/>
</dbReference>
<evidence type="ECO:0000256" key="11">
    <source>
        <dbReference type="SAM" id="Phobius"/>
    </source>
</evidence>
<evidence type="ECO:0000256" key="6">
    <source>
        <dbReference type="ARBA" id="ARBA00022737"/>
    </source>
</evidence>
<keyword evidence="7 11" id="KW-1133">Transmembrane helix</keyword>
<gene>
    <name evidence="13" type="ORF">GWI33_003761</name>
</gene>
<dbReference type="FunFam" id="3.80.10.10:FF:001164">
    <property type="entry name" value="GH01279p"/>
    <property type="match status" value="1"/>
</dbReference>
<proteinExistence type="inferred from homology"/>
<keyword evidence="3" id="KW-0433">Leucine-rich repeat</keyword>
<dbReference type="SMART" id="SM00364">
    <property type="entry name" value="LRR_BAC"/>
    <property type="match status" value="8"/>
</dbReference>
<dbReference type="SMART" id="SM00082">
    <property type="entry name" value="LRRCT"/>
    <property type="match status" value="2"/>
</dbReference>
<dbReference type="InterPro" id="IPR032675">
    <property type="entry name" value="LRR_dom_sf"/>
</dbReference>
<dbReference type="InterPro" id="IPR001611">
    <property type="entry name" value="Leu-rich_rpt"/>
</dbReference>
<evidence type="ECO:0000313" key="13">
    <source>
        <dbReference type="EMBL" id="KAF7281969.1"/>
    </source>
</evidence>
<evidence type="ECO:0000256" key="3">
    <source>
        <dbReference type="ARBA" id="ARBA00022614"/>
    </source>
</evidence>
<evidence type="ECO:0000256" key="5">
    <source>
        <dbReference type="ARBA" id="ARBA00022729"/>
    </source>
</evidence>
<dbReference type="SUPFAM" id="SSF52058">
    <property type="entry name" value="L domain-like"/>
    <property type="match status" value="3"/>
</dbReference>
<dbReference type="GO" id="GO:0005886">
    <property type="term" value="C:plasma membrane"/>
    <property type="evidence" value="ECO:0007669"/>
    <property type="project" value="TreeGrafter"/>
</dbReference>
<dbReference type="InterPro" id="IPR000483">
    <property type="entry name" value="Cys-rich_flank_reg_C"/>
</dbReference>
<feature type="domain" description="TIR" evidence="12">
    <location>
        <begin position="848"/>
        <end position="983"/>
    </location>
</feature>
<keyword evidence="4 11" id="KW-0812">Transmembrane</keyword>
<dbReference type="Pfam" id="PF01582">
    <property type="entry name" value="TIR"/>
    <property type="match status" value="1"/>
</dbReference>
<keyword evidence="14" id="KW-1185">Reference proteome</keyword>
<dbReference type="PRINTS" id="PR01537">
    <property type="entry name" value="INTRLKN1R1F"/>
</dbReference>
<dbReference type="InterPro" id="IPR000157">
    <property type="entry name" value="TIR_dom"/>
</dbReference>
<keyword evidence="5" id="KW-0732">Signal</keyword>
<comment type="caution">
    <text evidence="13">The sequence shown here is derived from an EMBL/GenBank/DDBJ whole genome shotgun (WGS) entry which is preliminary data.</text>
</comment>
<dbReference type="InterPro" id="IPR035897">
    <property type="entry name" value="Toll_tir_struct_dom_sf"/>
</dbReference>
<dbReference type="Gene3D" id="3.40.50.10140">
    <property type="entry name" value="Toll/interleukin-1 receptor homology (TIR) domain"/>
    <property type="match status" value="1"/>
</dbReference>
<sequence length="1049" mass="121212">MTSVLEIRSRLDERERGATELIRNPTMKIRISTRWTTVIVTILVTALLNKINALTCPRNSGCDCFEDYFTLEFHCPSHVSDITVKLTEDESVDIECNNTYFDLNMLPLLDAKQVKKFTMKYCNFDKNFQDILNRFGMKHVEKFYFEQLEQETNQSLNVSSDMLRGLEHVKLLSITFSKPIFQPNFLENLNELRAIHLNLNQIQSLNWSFNSTPHVQQLDLSRNQIENLSDGVFNNLTDLEVLYLWANSINNITNETFKGLIKLKLLELSDNQIRDLPEGAFIDLVDLVNISLRANNLQYIHSNTFRNCNSLENVRLGMNDLITLENNVFSNLKSLKTIELNNNKLETLPEELFINSTNLEEIKLHNNELDNLPSKLFAGLKRLKRLNLSNNSISVLNDHIFFDLEGLKELSLKSNNIKEISGILFAKVGKLQVLNLSFNKITDINISAFEGFKRSLTDLDLSHNKWNNTYEADMSPINSCIRLEKLVLSYNQLLDVPELVTLVYIKELDLSYNEITDIQVNRYLVDKELNINLTHNKISLMDFYLAQTTAQYNANETTDPKVTIMDISDNPISCDCSSYHLIAYNNLEYPEINEFLNIKQDNLYCTNKPGVLTTQLKTSDIYCPSKTNCSSQCTCSYRPYDKAAVVDCSYRNITSYPDLVLDGFLNRYNQTVLNLTGNNLKLGPSEKKHYQNITFLDLSNNQITKLSWIPPNIVQINLQKNKLNTLSTSVTELLTKSRKLERLVLKDNPWICDCKAVDFQNYVVLNPHKVHTSEIMCTNTKTLLVKTRDLCKTSPYLTVMLPVVLTVLLCFAVLFALYYRYQKEIKIYLYAKNMCLWFVTEEELDKDKIYDVFISYSNEDERFIVQHLLPELEHGDHPFKVCIHIRDWMPGDLISEQVVRSVKDSKRTLVVLSNNFLNSVWGKLEFRTAHTEAMSEGRTRVIVVLLGDIDEDKLDDELKSYLKTNTYVKWGDRYFWNKLRYALPHSKHGFYEKNKRMMLKIDDKFNLVPGSPAKTSTPPITLEPSFLIGNNQVKVDIPEKTEGEEILLA</sequence>
<dbReference type="SMART" id="SM00369">
    <property type="entry name" value="LRR_TYP"/>
    <property type="match status" value="10"/>
</dbReference>
<keyword evidence="8 11" id="KW-0472">Membrane</keyword>
<dbReference type="Proteomes" id="UP000625711">
    <property type="component" value="Unassembled WGS sequence"/>
</dbReference>
<accession>A0A834MKR0</accession>
<keyword evidence="6" id="KW-0677">Repeat</keyword>
<dbReference type="SMART" id="SM00255">
    <property type="entry name" value="TIR"/>
    <property type="match status" value="1"/>
</dbReference>
<dbReference type="Gene3D" id="3.80.10.10">
    <property type="entry name" value="Ribonuclease Inhibitor"/>
    <property type="match status" value="4"/>
</dbReference>
<evidence type="ECO:0000256" key="9">
    <source>
        <dbReference type="ARBA" id="ARBA00023170"/>
    </source>
</evidence>
<dbReference type="EMBL" id="JAACXV010000207">
    <property type="protein sequence ID" value="KAF7281969.1"/>
    <property type="molecule type" value="Genomic_DNA"/>
</dbReference>
<dbReference type="Pfam" id="PF13306">
    <property type="entry name" value="LRR_5"/>
    <property type="match status" value="1"/>
</dbReference>
<dbReference type="Pfam" id="PF13855">
    <property type="entry name" value="LRR_8"/>
    <property type="match status" value="2"/>
</dbReference>
<comment type="subcellular location">
    <subcellularLocation>
        <location evidence="1">Membrane</location>
        <topology evidence="1">Single-pass type I membrane protein</topology>
    </subcellularLocation>
</comment>
<dbReference type="InterPro" id="IPR003591">
    <property type="entry name" value="Leu-rich_rpt_typical-subtyp"/>
</dbReference>
<dbReference type="FunFam" id="3.40.50.10140:FF:000020">
    <property type="entry name" value="Blast:Protein toll"/>
    <property type="match status" value="1"/>
</dbReference>
<dbReference type="InterPro" id="IPR026906">
    <property type="entry name" value="LRR_5"/>
</dbReference>
<evidence type="ECO:0000256" key="7">
    <source>
        <dbReference type="ARBA" id="ARBA00022989"/>
    </source>
</evidence>
<dbReference type="PROSITE" id="PS50104">
    <property type="entry name" value="TIR"/>
    <property type="match status" value="1"/>
</dbReference>
<keyword evidence="10" id="KW-0325">Glycoprotein</keyword>
<dbReference type="GO" id="GO:0007165">
    <property type="term" value="P:signal transduction"/>
    <property type="evidence" value="ECO:0007669"/>
    <property type="project" value="InterPro"/>
</dbReference>
<feature type="transmembrane region" description="Helical" evidence="11">
    <location>
        <begin position="796"/>
        <end position="819"/>
    </location>
</feature>
<evidence type="ECO:0000256" key="4">
    <source>
        <dbReference type="ARBA" id="ARBA00022692"/>
    </source>
</evidence>
<dbReference type="PANTHER" id="PTHR24365:SF541">
    <property type="entry name" value="PROTEIN TOLL-RELATED"/>
    <property type="match status" value="1"/>
</dbReference>
<dbReference type="OrthoDB" id="1421090at2759"/>
<dbReference type="PANTHER" id="PTHR24365">
    <property type="entry name" value="TOLL-LIKE RECEPTOR"/>
    <property type="match status" value="1"/>
</dbReference>
<keyword evidence="9" id="KW-0675">Receptor</keyword>
<evidence type="ECO:0000256" key="1">
    <source>
        <dbReference type="ARBA" id="ARBA00004479"/>
    </source>
</evidence>
<name>A0A834MKR0_RHYFE</name>
<comment type="similarity">
    <text evidence="2">Belongs to the Toll-like receptor family.</text>
</comment>
<protein>
    <recommendedName>
        <fullName evidence="12">TIR domain-containing protein</fullName>
    </recommendedName>
</protein>